<name>A0A3B0RSL2_9ZZZZ</name>
<evidence type="ECO:0000256" key="1">
    <source>
        <dbReference type="SAM" id="Phobius"/>
    </source>
</evidence>
<organism evidence="2">
    <name type="scientific">hydrothermal vent metagenome</name>
    <dbReference type="NCBI Taxonomy" id="652676"/>
    <lineage>
        <taxon>unclassified sequences</taxon>
        <taxon>metagenomes</taxon>
        <taxon>ecological metagenomes</taxon>
    </lineage>
</organism>
<reference evidence="2" key="1">
    <citation type="submission" date="2018-06" db="EMBL/GenBank/DDBJ databases">
        <authorList>
            <person name="Zhirakovskaya E."/>
        </authorList>
    </citation>
    <scope>NUCLEOTIDE SEQUENCE</scope>
</reference>
<accession>A0A3B0RSL2</accession>
<evidence type="ECO:0008006" key="3">
    <source>
        <dbReference type="Google" id="ProtNLM"/>
    </source>
</evidence>
<evidence type="ECO:0000313" key="2">
    <source>
        <dbReference type="EMBL" id="VAV96460.1"/>
    </source>
</evidence>
<keyword evidence="1" id="KW-1133">Transmembrane helix</keyword>
<gene>
    <name evidence="2" type="ORF">MNBD_ACTINO01-2013</name>
</gene>
<keyword evidence="1" id="KW-0812">Transmembrane</keyword>
<feature type="transmembrane region" description="Helical" evidence="1">
    <location>
        <begin position="38"/>
        <end position="61"/>
    </location>
</feature>
<dbReference type="AlphaFoldDB" id="A0A3B0RSL2"/>
<protein>
    <recommendedName>
        <fullName evidence="3">Transporter</fullName>
    </recommendedName>
</protein>
<keyword evidence="1" id="KW-0472">Membrane</keyword>
<dbReference type="EMBL" id="UOEI01000180">
    <property type="protein sequence ID" value="VAV96460.1"/>
    <property type="molecule type" value="Genomic_DNA"/>
</dbReference>
<feature type="non-terminal residue" evidence="2">
    <location>
        <position position="62"/>
    </location>
</feature>
<feature type="transmembrane region" description="Helical" evidence="1">
    <location>
        <begin position="6"/>
        <end position="26"/>
    </location>
</feature>
<sequence>MRLASIFLDILLPVFLIVGAGAVAGRKLQLDTKSLSRLVYWVVGPVFVYSVLATADLSAGLV</sequence>
<proteinExistence type="predicted"/>